<evidence type="ECO:0000313" key="2">
    <source>
        <dbReference type="Proteomes" id="UP000078419"/>
    </source>
</evidence>
<name>A0AA45UUG1_ANAPH</name>
<comment type="caution">
    <text evidence="1">The sequence shown here is derived from an EMBL/GenBank/DDBJ whole genome shotgun (WGS) entry which is preliminary data.</text>
</comment>
<dbReference type="EMBL" id="FLLR01000237">
    <property type="protein sequence ID" value="SBO15129.1"/>
    <property type="molecule type" value="Genomic_DNA"/>
</dbReference>
<accession>A0AA45UUG1</accession>
<evidence type="ECO:0000313" key="1">
    <source>
        <dbReference type="EMBL" id="SBO15129.1"/>
    </source>
</evidence>
<protein>
    <submittedName>
        <fullName evidence="1">Uncharacterized protein</fullName>
    </submittedName>
</protein>
<dbReference type="Proteomes" id="UP000078419">
    <property type="component" value="Unassembled WGS sequence"/>
</dbReference>
<dbReference type="AlphaFoldDB" id="A0AA45UUG1"/>
<gene>
    <name evidence="1" type="ORF">ANAPC1_01510</name>
</gene>
<organism evidence="1 2">
    <name type="scientific">Anaplasma phagocytophilum</name>
    <name type="common">Ehrlichia phagocytophila</name>
    <dbReference type="NCBI Taxonomy" id="948"/>
    <lineage>
        <taxon>Bacteria</taxon>
        <taxon>Pseudomonadati</taxon>
        <taxon>Pseudomonadota</taxon>
        <taxon>Alphaproteobacteria</taxon>
        <taxon>Rickettsiales</taxon>
        <taxon>Anaplasmataceae</taxon>
        <taxon>Anaplasma</taxon>
        <taxon>phagocytophilum group</taxon>
    </lineage>
</organism>
<sequence length="79" mass="8378">MCVRRVEGRRLHLLTTETIEGTALPLERVHHIHGRHGLPLGVLGVGDGIADDVLQKDLEDAAGLFVDEAGNALDTAAAC</sequence>
<proteinExistence type="predicted"/>
<reference evidence="2" key="1">
    <citation type="submission" date="2016-03" db="EMBL/GenBank/DDBJ databases">
        <authorList>
            <person name="Loux Valentin"/>
        </authorList>
    </citation>
    <scope>NUCLEOTIDE SEQUENCE [LARGE SCALE GENOMIC DNA]</scope>
    <source>
        <strain evidence="2">C1</strain>
    </source>
</reference>